<sequence>HNPILPKSPHCFFTWKKDEVSKNLFFVLGKCYYRGGVYNPGESHFDQPNCVKWICEKINSTSGRIAWMSCGKVAAAPPCKVTPIESGEYPKCCPREVCP</sequence>
<feature type="domain" description="Single" evidence="3">
    <location>
        <begin position="31"/>
        <end position="98"/>
    </location>
</feature>
<dbReference type="SMART" id="SM01318">
    <property type="entry name" value="SVWC"/>
    <property type="match status" value="1"/>
</dbReference>
<name>L7MEX8_RHIPC</name>
<feature type="non-terminal residue" evidence="4">
    <location>
        <position position="1"/>
    </location>
</feature>
<dbReference type="AlphaFoldDB" id="L7MEX8"/>
<dbReference type="Pfam" id="PF15430">
    <property type="entry name" value="SVWC"/>
    <property type="match status" value="1"/>
</dbReference>
<organism evidence="4">
    <name type="scientific">Rhipicephalus pulchellus</name>
    <name type="common">Yellow backed tick</name>
    <name type="synonym">Dermacentor pulchellus</name>
    <dbReference type="NCBI Taxonomy" id="72859"/>
    <lineage>
        <taxon>Eukaryota</taxon>
        <taxon>Metazoa</taxon>
        <taxon>Ecdysozoa</taxon>
        <taxon>Arthropoda</taxon>
        <taxon>Chelicerata</taxon>
        <taxon>Arachnida</taxon>
        <taxon>Acari</taxon>
        <taxon>Parasitiformes</taxon>
        <taxon>Ixodida</taxon>
        <taxon>Ixodoidea</taxon>
        <taxon>Ixodidae</taxon>
        <taxon>Rhipicephalinae</taxon>
        <taxon>Rhipicephalus</taxon>
        <taxon>Rhipicephalus</taxon>
    </lineage>
</organism>
<evidence type="ECO:0000259" key="3">
    <source>
        <dbReference type="SMART" id="SM01318"/>
    </source>
</evidence>
<accession>L7MEX8</accession>
<evidence type="ECO:0000313" key="4">
    <source>
        <dbReference type="EMBL" id="JAA62382.1"/>
    </source>
</evidence>
<evidence type="ECO:0000256" key="2">
    <source>
        <dbReference type="ARBA" id="ARBA00022525"/>
    </source>
</evidence>
<comment type="subcellular location">
    <subcellularLocation>
        <location evidence="1">Secreted</location>
    </subcellularLocation>
</comment>
<dbReference type="EMBL" id="GACK01002652">
    <property type="protein sequence ID" value="JAA62382.1"/>
    <property type="molecule type" value="mRNA"/>
</dbReference>
<reference evidence="4" key="1">
    <citation type="submission" date="2012-11" db="EMBL/GenBank/DDBJ databases">
        <authorList>
            <person name="Lucero-Rivera Y.E."/>
            <person name="Tovar-Ramirez D."/>
        </authorList>
    </citation>
    <scope>NUCLEOTIDE SEQUENCE</scope>
    <source>
        <tissue evidence="4">Salivary gland</tissue>
    </source>
</reference>
<evidence type="ECO:0000256" key="1">
    <source>
        <dbReference type="ARBA" id="ARBA00004613"/>
    </source>
</evidence>
<proteinExistence type="evidence at transcript level"/>
<reference evidence="4" key="2">
    <citation type="journal article" date="2015" name="J. Proteomics">
        <title>Sexual differences in the sialomes of the zebra tick, Rhipicephalus pulchellus.</title>
        <authorList>
            <person name="Tan A.W."/>
            <person name="Francischetti I.M."/>
            <person name="Slovak M."/>
            <person name="Kini R.M."/>
            <person name="Ribeiro J.M."/>
        </authorList>
    </citation>
    <scope>NUCLEOTIDE SEQUENCE</scope>
    <source>
        <tissue evidence="4">Salivary gland</tissue>
    </source>
</reference>
<dbReference type="GO" id="GO:0005576">
    <property type="term" value="C:extracellular region"/>
    <property type="evidence" value="ECO:0007669"/>
    <property type="project" value="UniProtKB-SubCell"/>
</dbReference>
<dbReference type="InterPro" id="IPR029277">
    <property type="entry name" value="SVWC_dom"/>
</dbReference>
<protein>
    <submittedName>
        <fullName evidence="4">Putative 8.9 kDa family member</fullName>
    </submittedName>
</protein>
<keyword evidence="2" id="KW-0964">Secreted</keyword>